<comment type="caution">
    <text evidence="7">The sequence shown here is derived from an EMBL/GenBank/DDBJ whole genome shotgun (WGS) entry which is preliminary data.</text>
</comment>
<name>A0ABV0BYQ8_9SPHI</name>
<dbReference type="EC" id="3.2.1.8" evidence="5"/>
<organism evidence="7 8">
    <name type="scientific">Sphingobacterium kitahiroshimense</name>
    <dbReference type="NCBI Taxonomy" id="470446"/>
    <lineage>
        <taxon>Bacteria</taxon>
        <taxon>Pseudomonadati</taxon>
        <taxon>Bacteroidota</taxon>
        <taxon>Sphingobacteriia</taxon>
        <taxon>Sphingobacteriales</taxon>
        <taxon>Sphingobacteriaceae</taxon>
        <taxon>Sphingobacterium</taxon>
    </lineage>
</organism>
<evidence type="ECO:0000256" key="5">
    <source>
        <dbReference type="RuleBase" id="RU361174"/>
    </source>
</evidence>
<dbReference type="InterPro" id="IPR001000">
    <property type="entry name" value="GH10_dom"/>
</dbReference>
<evidence type="ECO:0000313" key="8">
    <source>
        <dbReference type="Proteomes" id="UP001409291"/>
    </source>
</evidence>
<dbReference type="Gene3D" id="3.20.20.80">
    <property type="entry name" value="Glycosidases"/>
    <property type="match status" value="1"/>
</dbReference>
<evidence type="ECO:0000313" key="7">
    <source>
        <dbReference type="EMBL" id="MEN5379128.1"/>
    </source>
</evidence>
<keyword evidence="1 5" id="KW-0378">Hydrolase</keyword>
<dbReference type="SMART" id="SM00633">
    <property type="entry name" value="Glyco_10"/>
    <property type="match status" value="1"/>
</dbReference>
<evidence type="ECO:0000256" key="1">
    <source>
        <dbReference type="ARBA" id="ARBA00022801"/>
    </source>
</evidence>
<evidence type="ECO:0000256" key="4">
    <source>
        <dbReference type="ARBA" id="ARBA00023326"/>
    </source>
</evidence>
<dbReference type="EMBL" id="JBDJNQ010000009">
    <property type="protein sequence ID" value="MEN5379128.1"/>
    <property type="molecule type" value="Genomic_DNA"/>
</dbReference>
<gene>
    <name evidence="7" type="ORF">ABE541_17830</name>
</gene>
<keyword evidence="3 5" id="KW-0326">Glycosidase</keyword>
<keyword evidence="4 5" id="KW-0624">Polysaccharide degradation</keyword>
<proteinExistence type="inferred from homology"/>
<keyword evidence="2 5" id="KW-0119">Carbohydrate metabolism</keyword>
<dbReference type="InterPro" id="IPR017853">
    <property type="entry name" value="GH"/>
</dbReference>
<dbReference type="PANTHER" id="PTHR31490:SF90">
    <property type="entry name" value="ENDO-1,4-BETA-XYLANASE A"/>
    <property type="match status" value="1"/>
</dbReference>
<dbReference type="RefSeq" id="WP_346581913.1">
    <property type="nucleotide sequence ID" value="NZ_JBDJLH010000007.1"/>
</dbReference>
<dbReference type="Pfam" id="PF00331">
    <property type="entry name" value="Glyco_hydro_10"/>
    <property type="match status" value="1"/>
</dbReference>
<dbReference type="PANTHER" id="PTHR31490">
    <property type="entry name" value="GLYCOSYL HYDROLASE"/>
    <property type="match status" value="1"/>
</dbReference>
<reference evidence="7 8" key="1">
    <citation type="submission" date="2024-04" db="EMBL/GenBank/DDBJ databases">
        <title>WGS of bacteria from Torrens River.</title>
        <authorList>
            <person name="Wyrsch E.R."/>
            <person name="Drigo B."/>
        </authorList>
    </citation>
    <scope>NUCLEOTIDE SEQUENCE [LARGE SCALE GENOMIC DNA]</scope>
    <source>
        <strain evidence="7 8">TWI391</strain>
    </source>
</reference>
<dbReference type="PROSITE" id="PS51257">
    <property type="entry name" value="PROKAR_LIPOPROTEIN"/>
    <property type="match status" value="1"/>
</dbReference>
<comment type="catalytic activity">
    <reaction evidence="5">
        <text>Endohydrolysis of (1-&gt;4)-beta-D-xylosidic linkages in xylans.</text>
        <dbReference type="EC" id="3.2.1.8"/>
    </reaction>
</comment>
<evidence type="ECO:0000256" key="3">
    <source>
        <dbReference type="ARBA" id="ARBA00023295"/>
    </source>
</evidence>
<sequence>MNKAKIVFLTGIATLGLACTSTKSQQVTGDRPSENQVILKHAFKDKFYIGTALNLDQIWERNAAAISVVKAQFNSIVAENCMKSMYLQPREGEFNFKDADRFVALGEQHGMHIIGHTLMWHSQTPAWFFVDQKGKDVSREVLIERMRKHIHTVVGRYKGRIHGWDVVNEAVLDNGELRKSKFYNIIGKDFIKLAFQFAQEADPNAEFYYNDYSTAIPAKRNGIMKLVKEVLDSGIRVDAIGMQEHNGLDNPALSEVEKSIVDFASLGTKVMVTEMDISVLLHVNPNMGAEISETYQYKNELNPYQEGLPDAIAKALASRYKDFFKLYLKHDDKITRVTVWGVGDGDSWKNGWPVPGRTDYPLLFDREYKPKPFVKDLIELAKQK</sequence>
<dbReference type="InterPro" id="IPR044846">
    <property type="entry name" value="GH10"/>
</dbReference>
<dbReference type="PROSITE" id="PS51760">
    <property type="entry name" value="GH10_2"/>
    <property type="match status" value="1"/>
</dbReference>
<comment type="similarity">
    <text evidence="5">Belongs to the glycosyl hydrolase 10 (cellulase F) family.</text>
</comment>
<evidence type="ECO:0000259" key="6">
    <source>
        <dbReference type="PROSITE" id="PS51760"/>
    </source>
</evidence>
<dbReference type="PRINTS" id="PR00134">
    <property type="entry name" value="GLHYDRLASE10"/>
</dbReference>
<keyword evidence="8" id="KW-1185">Reference proteome</keyword>
<dbReference type="Proteomes" id="UP001409291">
    <property type="component" value="Unassembled WGS sequence"/>
</dbReference>
<feature type="domain" description="GH10" evidence="6">
    <location>
        <begin position="33"/>
        <end position="380"/>
    </location>
</feature>
<accession>A0ABV0BYQ8</accession>
<evidence type="ECO:0000256" key="2">
    <source>
        <dbReference type="ARBA" id="ARBA00023277"/>
    </source>
</evidence>
<dbReference type="SUPFAM" id="SSF51445">
    <property type="entry name" value="(Trans)glycosidases"/>
    <property type="match status" value="1"/>
</dbReference>
<protein>
    <recommendedName>
        <fullName evidence="5">Beta-xylanase</fullName>
        <ecNumber evidence="5">3.2.1.8</ecNumber>
    </recommendedName>
</protein>